<dbReference type="PANTHER" id="PTHR43479:SF7">
    <property type="entry name" value="TETR-FAMILY TRANSCRIPTIONAL REGULATOR"/>
    <property type="match status" value="1"/>
</dbReference>
<organism evidence="4 5">
    <name type="scientific">Liquorilactobacillus capillatus DSM 19910</name>
    <dbReference type="NCBI Taxonomy" id="1423731"/>
    <lineage>
        <taxon>Bacteria</taxon>
        <taxon>Bacillati</taxon>
        <taxon>Bacillota</taxon>
        <taxon>Bacilli</taxon>
        <taxon>Lactobacillales</taxon>
        <taxon>Lactobacillaceae</taxon>
        <taxon>Liquorilactobacillus</taxon>
    </lineage>
</organism>
<dbReference type="PROSITE" id="PS50977">
    <property type="entry name" value="HTH_TETR_2"/>
    <property type="match status" value="1"/>
</dbReference>
<dbReference type="PATRIC" id="fig|1423731.3.peg.752"/>
<feature type="domain" description="HTH tetR-type" evidence="3">
    <location>
        <begin position="13"/>
        <end position="73"/>
    </location>
</feature>
<dbReference type="Pfam" id="PF00440">
    <property type="entry name" value="TetR_N"/>
    <property type="match status" value="1"/>
</dbReference>
<dbReference type="GO" id="GO:0003677">
    <property type="term" value="F:DNA binding"/>
    <property type="evidence" value="ECO:0007669"/>
    <property type="project" value="UniProtKB-UniRule"/>
</dbReference>
<dbReference type="Gene3D" id="1.10.357.10">
    <property type="entry name" value="Tetracycline Repressor, domain 2"/>
    <property type="match status" value="1"/>
</dbReference>
<dbReference type="InterPro" id="IPR009057">
    <property type="entry name" value="Homeodomain-like_sf"/>
</dbReference>
<evidence type="ECO:0000313" key="4">
    <source>
        <dbReference type="EMBL" id="KRL02389.1"/>
    </source>
</evidence>
<dbReference type="SUPFAM" id="SSF46689">
    <property type="entry name" value="Homeodomain-like"/>
    <property type="match status" value="1"/>
</dbReference>
<dbReference type="InterPro" id="IPR001647">
    <property type="entry name" value="HTH_TetR"/>
</dbReference>
<sequence length="196" mass="22915">METQSMTSDIRVKKTRRNIIYTFLDLLCKIPFKKITVAKIYTEAEIAKSTFYDHFNDKYDLLEQIIQSRSTAFATEIERKFTKFNDETILESLTTIFLSLSQNSTELKALLELHETPLTLEAELRRITLETCKNYLQQQALNDQFSIDFLAHFYSELSLTSIRFALNNAANPVWIQQQTEIMTMLQRDLHTKVLAN</sequence>
<evidence type="ECO:0000256" key="1">
    <source>
        <dbReference type="ARBA" id="ARBA00023125"/>
    </source>
</evidence>
<dbReference type="AlphaFoldDB" id="A0A0R1MAY8"/>
<comment type="caution">
    <text evidence="4">The sequence shown here is derived from an EMBL/GenBank/DDBJ whole genome shotgun (WGS) entry which is preliminary data.</text>
</comment>
<dbReference type="Proteomes" id="UP000051621">
    <property type="component" value="Unassembled WGS sequence"/>
</dbReference>
<keyword evidence="5" id="KW-1185">Reference proteome</keyword>
<dbReference type="PANTHER" id="PTHR43479">
    <property type="entry name" value="ACREF/ENVCD OPERON REPRESSOR-RELATED"/>
    <property type="match status" value="1"/>
</dbReference>
<evidence type="ECO:0000256" key="2">
    <source>
        <dbReference type="PROSITE-ProRule" id="PRU00335"/>
    </source>
</evidence>
<protein>
    <submittedName>
        <fullName evidence="4">Transcriptional regulator</fullName>
    </submittedName>
</protein>
<accession>A0A0R1MAY8</accession>
<proteinExistence type="predicted"/>
<evidence type="ECO:0000259" key="3">
    <source>
        <dbReference type="PROSITE" id="PS50977"/>
    </source>
</evidence>
<dbReference type="InterPro" id="IPR050624">
    <property type="entry name" value="HTH-type_Tx_Regulator"/>
</dbReference>
<dbReference type="OrthoDB" id="9810250at2"/>
<gene>
    <name evidence="4" type="ORF">FC81_GL000733</name>
</gene>
<dbReference type="EMBL" id="AZEF01000013">
    <property type="protein sequence ID" value="KRL02389.1"/>
    <property type="molecule type" value="Genomic_DNA"/>
</dbReference>
<evidence type="ECO:0000313" key="5">
    <source>
        <dbReference type="Proteomes" id="UP000051621"/>
    </source>
</evidence>
<reference evidence="4 5" key="1">
    <citation type="journal article" date="2015" name="Genome Announc.">
        <title>Expanding the biotechnology potential of lactobacilli through comparative genomics of 213 strains and associated genera.</title>
        <authorList>
            <person name="Sun Z."/>
            <person name="Harris H.M."/>
            <person name="McCann A."/>
            <person name="Guo C."/>
            <person name="Argimon S."/>
            <person name="Zhang W."/>
            <person name="Yang X."/>
            <person name="Jeffery I.B."/>
            <person name="Cooney J.C."/>
            <person name="Kagawa T.F."/>
            <person name="Liu W."/>
            <person name="Song Y."/>
            <person name="Salvetti E."/>
            <person name="Wrobel A."/>
            <person name="Rasinkangas P."/>
            <person name="Parkhill J."/>
            <person name="Rea M.C."/>
            <person name="O'Sullivan O."/>
            <person name="Ritari J."/>
            <person name="Douillard F.P."/>
            <person name="Paul Ross R."/>
            <person name="Yang R."/>
            <person name="Briner A.E."/>
            <person name="Felis G.E."/>
            <person name="de Vos W.M."/>
            <person name="Barrangou R."/>
            <person name="Klaenhammer T.R."/>
            <person name="Caufield P.W."/>
            <person name="Cui Y."/>
            <person name="Zhang H."/>
            <person name="O'Toole P.W."/>
        </authorList>
    </citation>
    <scope>NUCLEOTIDE SEQUENCE [LARGE SCALE GENOMIC DNA]</scope>
    <source>
        <strain evidence="4 5">DSM 19910</strain>
    </source>
</reference>
<keyword evidence="1 2" id="KW-0238">DNA-binding</keyword>
<dbReference type="STRING" id="1423731.FC81_GL000733"/>
<name>A0A0R1MAY8_9LACO</name>
<feature type="DNA-binding region" description="H-T-H motif" evidence="2">
    <location>
        <begin position="36"/>
        <end position="55"/>
    </location>
</feature>